<reference evidence="1 2" key="1">
    <citation type="journal article" date="2019" name="Nat. Ecol. Evol.">
        <title>Megaphylogeny resolves global patterns of mushroom evolution.</title>
        <authorList>
            <person name="Varga T."/>
            <person name="Krizsan K."/>
            <person name="Foldi C."/>
            <person name="Dima B."/>
            <person name="Sanchez-Garcia M."/>
            <person name="Sanchez-Ramirez S."/>
            <person name="Szollosi G.J."/>
            <person name="Szarkandi J.G."/>
            <person name="Papp V."/>
            <person name="Albert L."/>
            <person name="Andreopoulos W."/>
            <person name="Angelini C."/>
            <person name="Antonin V."/>
            <person name="Barry K.W."/>
            <person name="Bougher N.L."/>
            <person name="Buchanan P."/>
            <person name="Buyck B."/>
            <person name="Bense V."/>
            <person name="Catcheside P."/>
            <person name="Chovatia M."/>
            <person name="Cooper J."/>
            <person name="Damon W."/>
            <person name="Desjardin D."/>
            <person name="Finy P."/>
            <person name="Geml J."/>
            <person name="Haridas S."/>
            <person name="Hughes K."/>
            <person name="Justo A."/>
            <person name="Karasinski D."/>
            <person name="Kautmanova I."/>
            <person name="Kiss B."/>
            <person name="Kocsube S."/>
            <person name="Kotiranta H."/>
            <person name="LaButti K.M."/>
            <person name="Lechner B.E."/>
            <person name="Liimatainen K."/>
            <person name="Lipzen A."/>
            <person name="Lukacs Z."/>
            <person name="Mihaltcheva S."/>
            <person name="Morgado L.N."/>
            <person name="Niskanen T."/>
            <person name="Noordeloos M.E."/>
            <person name="Ohm R.A."/>
            <person name="Ortiz-Santana B."/>
            <person name="Ovrebo C."/>
            <person name="Racz N."/>
            <person name="Riley R."/>
            <person name="Savchenko A."/>
            <person name="Shiryaev A."/>
            <person name="Soop K."/>
            <person name="Spirin V."/>
            <person name="Szebenyi C."/>
            <person name="Tomsovsky M."/>
            <person name="Tulloss R.E."/>
            <person name="Uehling J."/>
            <person name="Grigoriev I.V."/>
            <person name="Vagvolgyi C."/>
            <person name="Papp T."/>
            <person name="Martin F.M."/>
            <person name="Miettinen O."/>
            <person name="Hibbett D.S."/>
            <person name="Nagy L.G."/>
        </authorList>
    </citation>
    <scope>NUCLEOTIDE SEQUENCE [LARGE SCALE GENOMIC DNA]</scope>
    <source>
        <strain evidence="1 2">CBS 962.96</strain>
    </source>
</reference>
<gene>
    <name evidence="1" type="ORF">K435DRAFT_671036</name>
</gene>
<evidence type="ECO:0000313" key="1">
    <source>
        <dbReference type="EMBL" id="THU93019.1"/>
    </source>
</evidence>
<sequence length="183" mass="20401">MDALFFSLTDHDIVSLQYQQASAFLLWNLACNLFPDKAIDTFNDFVESNNLVGMADGILSGGDGQYSVFCEGEEIVFQSAEMAPPSGICAHNKYVHFEHSPHPFIIVWNTSQIGPVKDGGHFHNTTYGIRTKAASNTVFLFHSKHAYATSLMCVDRIQILQSLNMVMVCQSQSQLDLYVLSRI</sequence>
<dbReference type="AlphaFoldDB" id="A0A4S8LTX6"/>
<keyword evidence="2" id="KW-1185">Reference proteome</keyword>
<dbReference type="EMBL" id="ML179261">
    <property type="protein sequence ID" value="THU93019.1"/>
    <property type="molecule type" value="Genomic_DNA"/>
</dbReference>
<accession>A0A4S8LTX6</accession>
<name>A0A4S8LTX6_DENBC</name>
<evidence type="ECO:0000313" key="2">
    <source>
        <dbReference type="Proteomes" id="UP000297245"/>
    </source>
</evidence>
<proteinExistence type="predicted"/>
<organism evidence="1 2">
    <name type="scientific">Dendrothele bispora (strain CBS 962.96)</name>
    <dbReference type="NCBI Taxonomy" id="1314807"/>
    <lineage>
        <taxon>Eukaryota</taxon>
        <taxon>Fungi</taxon>
        <taxon>Dikarya</taxon>
        <taxon>Basidiomycota</taxon>
        <taxon>Agaricomycotina</taxon>
        <taxon>Agaricomycetes</taxon>
        <taxon>Agaricomycetidae</taxon>
        <taxon>Agaricales</taxon>
        <taxon>Agaricales incertae sedis</taxon>
        <taxon>Dendrothele</taxon>
    </lineage>
</organism>
<protein>
    <submittedName>
        <fullName evidence="1">Uncharacterized protein</fullName>
    </submittedName>
</protein>
<dbReference type="OrthoDB" id="3065422at2759"/>
<dbReference type="Proteomes" id="UP000297245">
    <property type="component" value="Unassembled WGS sequence"/>
</dbReference>